<dbReference type="GO" id="GO:0043571">
    <property type="term" value="P:maintenance of CRISPR repeat elements"/>
    <property type="evidence" value="ECO:0007669"/>
    <property type="project" value="InterPro"/>
</dbReference>
<name>A0A5C5ZC48_9BACT</name>
<dbReference type="NCBIfam" id="TIGR02593">
    <property type="entry name" value="CRISPR_cas5"/>
    <property type="match status" value="1"/>
</dbReference>
<sequence length="213" mass="23737">MNSYPIAIEIAGPSAMWTRPDTGDAPVSYLAPTYSAAKGIFESVCWLKSAVVRPTRVEICSMPVWHTFTTNYGGPLRKSKSVKEGNSFQLLATVLVNVCYRIYGEAVGVEHDRGQTERSGVYRKAKINGAHAYQEIFQRRLLKGQWYSTPCLGWKEFVPNYVGPLRDESKACPSVNACLPSMLQSVFSETSHGTYSPSFRQSVEIRKGVLHYA</sequence>
<gene>
    <name evidence="2" type="primary">cas5</name>
    <name evidence="2" type="ORF">CA13_63730</name>
</gene>
<keyword evidence="1" id="KW-0051">Antiviral defense</keyword>
<organism evidence="2 3">
    <name type="scientific">Novipirellula herctigrandis</name>
    <dbReference type="NCBI Taxonomy" id="2527986"/>
    <lineage>
        <taxon>Bacteria</taxon>
        <taxon>Pseudomonadati</taxon>
        <taxon>Planctomycetota</taxon>
        <taxon>Planctomycetia</taxon>
        <taxon>Pirellulales</taxon>
        <taxon>Pirellulaceae</taxon>
        <taxon>Novipirellula</taxon>
    </lineage>
</organism>
<reference evidence="2 3" key="1">
    <citation type="submission" date="2019-02" db="EMBL/GenBank/DDBJ databases">
        <title>Deep-cultivation of Planctomycetes and their phenomic and genomic characterization uncovers novel biology.</title>
        <authorList>
            <person name="Wiegand S."/>
            <person name="Jogler M."/>
            <person name="Boedeker C."/>
            <person name="Pinto D."/>
            <person name="Vollmers J."/>
            <person name="Rivas-Marin E."/>
            <person name="Kohn T."/>
            <person name="Peeters S.H."/>
            <person name="Heuer A."/>
            <person name="Rast P."/>
            <person name="Oberbeckmann S."/>
            <person name="Bunk B."/>
            <person name="Jeske O."/>
            <person name="Meyerdierks A."/>
            <person name="Storesund J.E."/>
            <person name="Kallscheuer N."/>
            <person name="Luecker S."/>
            <person name="Lage O.M."/>
            <person name="Pohl T."/>
            <person name="Merkel B.J."/>
            <person name="Hornburger P."/>
            <person name="Mueller R.-W."/>
            <person name="Bruemmer F."/>
            <person name="Labrenz M."/>
            <person name="Spormann A.M."/>
            <person name="Op Den Camp H."/>
            <person name="Overmann J."/>
            <person name="Amann R."/>
            <person name="Jetten M.S.M."/>
            <person name="Mascher T."/>
            <person name="Medema M.H."/>
            <person name="Devos D.P."/>
            <person name="Kaster A.-K."/>
            <person name="Ovreas L."/>
            <person name="Rohde M."/>
            <person name="Galperin M.Y."/>
            <person name="Jogler C."/>
        </authorList>
    </citation>
    <scope>NUCLEOTIDE SEQUENCE [LARGE SCALE GENOMIC DNA]</scope>
    <source>
        <strain evidence="2 3">CA13</strain>
    </source>
</reference>
<keyword evidence="3" id="KW-1185">Reference proteome</keyword>
<dbReference type="InterPro" id="IPR013422">
    <property type="entry name" value="CRISPR-assoc_prot_Cas5_N"/>
</dbReference>
<protein>
    <submittedName>
        <fullName evidence="2">CRISPR-associated protein Cas5</fullName>
    </submittedName>
</protein>
<evidence type="ECO:0000256" key="1">
    <source>
        <dbReference type="ARBA" id="ARBA00023118"/>
    </source>
</evidence>
<dbReference type="GO" id="GO:0051607">
    <property type="term" value="P:defense response to virus"/>
    <property type="evidence" value="ECO:0007669"/>
    <property type="project" value="UniProtKB-KW"/>
</dbReference>
<evidence type="ECO:0000313" key="3">
    <source>
        <dbReference type="Proteomes" id="UP000315010"/>
    </source>
</evidence>
<dbReference type="OrthoDB" id="5621871at2"/>
<dbReference type="AlphaFoldDB" id="A0A5C5ZC48"/>
<comment type="caution">
    <text evidence="2">The sequence shown here is derived from an EMBL/GenBank/DDBJ whole genome shotgun (WGS) entry which is preliminary data.</text>
</comment>
<dbReference type="EMBL" id="SJPJ01000001">
    <property type="protein sequence ID" value="TWT84892.1"/>
    <property type="molecule type" value="Genomic_DNA"/>
</dbReference>
<dbReference type="RefSeq" id="WP_146402801.1">
    <property type="nucleotide sequence ID" value="NZ_SJPJ01000001.1"/>
</dbReference>
<proteinExistence type="predicted"/>
<dbReference type="Gene3D" id="3.30.70.2660">
    <property type="match status" value="1"/>
</dbReference>
<dbReference type="Proteomes" id="UP000315010">
    <property type="component" value="Unassembled WGS sequence"/>
</dbReference>
<dbReference type="Pfam" id="PF09704">
    <property type="entry name" value="Cas_Cas5d"/>
    <property type="match status" value="1"/>
</dbReference>
<accession>A0A5C5ZC48</accession>
<dbReference type="InterPro" id="IPR021124">
    <property type="entry name" value="CRISPR-assoc_prot_Cas5"/>
</dbReference>
<evidence type="ECO:0000313" key="2">
    <source>
        <dbReference type="EMBL" id="TWT84892.1"/>
    </source>
</evidence>